<evidence type="ECO:0008006" key="4">
    <source>
        <dbReference type="Google" id="ProtNLM"/>
    </source>
</evidence>
<protein>
    <recommendedName>
        <fullName evidence="4">DUF4345 domain-containing protein</fullName>
    </recommendedName>
</protein>
<keyword evidence="1" id="KW-0812">Transmembrane</keyword>
<keyword evidence="3" id="KW-1185">Reference proteome</keyword>
<feature type="transmembrane region" description="Helical" evidence="1">
    <location>
        <begin position="21"/>
        <end position="44"/>
    </location>
</feature>
<evidence type="ECO:0000256" key="1">
    <source>
        <dbReference type="SAM" id="Phobius"/>
    </source>
</evidence>
<comment type="caution">
    <text evidence="2">The sequence shown here is derived from an EMBL/GenBank/DDBJ whole genome shotgun (WGS) entry which is preliminary data.</text>
</comment>
<proteinExistence type="predicted"/>
<evidence type="ECO:0000313" key="3">
    <source>
        <dbReference type="Proteomes" id="UP000574369"/>
    </source>
</evidence>
<organism evidence="2 3">
    <name type="scientific">Roseateles terrae</name>
    <dbReference type="NCBI Taxonomy" id="431060"/>
    <lineage>
        <taxon>Bacteria</taxon>
        <taxon>Pseudomonadati</taxon>
        <taxon>Pseudomonadota</taxon>
        <taxon>Betaproteobacteria</taxon>
        <taxon>Burkholderiales</taxon>
        <taxon>Sphaerotilaceae</taxon>
        <taxon>Roseateles</taxon>
    </lineage>
</organism>
<feature type="transmembrane region" description="Helical" evidence="1">
    <location>
        <begin position="56"/>
        <end position="75"/>
    </location>
</feature>
<dbReference type="RefSeq" id="WP_184295049.1">
    <property type="nucleotide sequence ID" value="NZ_JACHXO010000006.1"/>
</dbReference>
<accession>A0ABR6GUU4</accession>
<evidence type="ECO:0000313" key="2">
    <source>
        <dbReference type="EMBL" id="MBB3195881.1"/>
    </source>
</evidence>
<name>A0ABR6GUU4_9BURK</name>
<dbReference type="Proteomes" id="UP000574369">
    <property type="component" value="Unassembled WGS sequence"/>
</dbReference>
<keyword evidence="1" id="KW-0472">Membrane</keyword>
<feature type="transmembrane region" description="Helical" evidence="1">
    <location>
        <begin position="111"/>
        <end position="135"/>
    </location>
</feature>
<feature type="transmembrane region" description="Helical" evidence="1">
    <location>
        <begin position="82"/>
        <end position="99"/>
    </location>
</feature>
<keyword evidence="1" id="KW-1133">Transmembrane helix</keyword>
<gene>
    <name evidence="2" type="ORF">FHS28_003291</name>
</gene>
<dbReference type="EMBL" id="JACHXO010000006">
    <property type="protein sequence ID" value="MBB3195881.1"/>
    <property type="molecule type" value="Genomic_DNA"/>
</dbReference>
<reference evidence="2 3" key="1">
    <citation type="submission" date="2020-08" db="EMBL/GenBank/DDBJ databases">
        <title>Genomic Encyclopedia of Type Strains, Phase III (KMG-III): the genomes of soil and plant-associated and newly described type strains.</title>
        <authorList>
            <person name="Whitman W."/>
        </authorList>
    </citation>
    <scope>NUCLEOTIDE SEQUENCE [LARGE SCALE GENOMIC DNA]</scope>
    <source>
        <strain evidence="2 3">CECT 7247</strain>
    </source>
</reference>
<sequence length="145" mass="16204">MTQLQRQAAQHMRLLWKSMALLLILALAFTVYAYASLYFAGYLFPRVVPRPYIEMMSAAVVGSVAAAVVMSWLLVRLYAGRAWLAALLVAAPLVVVRISDLMHYSSKNEPRIMVMSLFEALVYPAFLLGGVWLVARLPRRRSSAA</sequence>